<feature type="non-terminal residue" evidence="2">
    <location>
        <position position="211"/>
    </location>
</feature>
<feature type="transmembrane region" description="Helical" evidence="1">
    <location>
        <begin position="16"/>
        <end position="34"/>
    </location>
</feature>
<dbReference type="EMBL" id="KZ997621">
    <property type="protein sequence ID" value="RKO87175.1"/>
    <property type="molecule type" value="Genomic_DNA"/>
</dbReference>
<protein>
    <submittedName>
        <fullName evidence="2">Vaculolar membrane protein-domain-containing protein</fullName>
    </submittedName>
</protein>
<feature type="non-terminal residue" evidence="2">
    <location>
        <position position="1"/>
    </location>
</feature>
<organism evidence="2 3">
    <name type="scientific">Blyttiomyces helicus</name>
    <dbReference type="NCBI Taxonomy" id="388810"/>
    <lineage>
        <taxon>Eukaryota</taxon>
        <taxon>Fungi</taxon>
        <taxon>Fungi incertae sedis</taxon>
        <taxon>Chytridiomycota</taxon>
        <taxon>Chytridiomycota incertae sedis</taxon>
        <taxon>Chytridiomycetes</taxon>
        <taxon>Chytridiomycetes incertae sedis</taxon>
        <taxon>Blyttiomyces</taxon>
    </lineage>
</organism>
<evidence type="ECO:0000256" key="1">
    <source>
        <dbReference type="SAM" id="Phobius"/>
    </source>
</evidence>
<evidence type="ECO:0000313" key="3">
    <source>
        <dbReference type="Proteomes" id="UP000269721"/>
    </source>
</evidence>
<feature type="transmembrane region" description="Helical" evidence="1">
    <location>
        <begin position="55"/>
        <end position="73"/>
    </location>
</feature>
<proteinExistence type="predicted"/>
<feature type="transmembrane region" description="Helical" evidence="1">
    <location>
        <begin position="85"/>
        <end position="106"/>
    </location>
</feature>
<keyword evidence="1" id="KW-0472">Membrane</keyword>
<feature type="transmembrane region" description="Helical" evidence="1">
    <location>
        <begin position="139"/>
        <end position="164"/>
    </location>
</feature>
<reference evidence="3" key="1">
    <citation type="journal article" date="2018" name="Nat. Microbiol.">
        <title>Leveraging single-cell genomics to expand the fungal tree of life.</title>
        <authorList>
            <person name="Ahrendt S.R."/>
            <person name="Quandt C.A."/>
            <person name="Ciobanu D."/>
            <person name="Clum A."/>
            <person name="Salamov A."/>
            <person name="Andreopoulos B."/>
            <person name="Cheng J.F."/>
            <person name="Woyke T."/>
            <person name="Pelin A."/>
            <person name="Henrissat B."/>
            <person name="Reynolds N.K."/>
            <person name="Benny G.L."/>
            <person name="Smith M.E."/>
            <person name="James T.Y."/>
            <person name="Grigoriev I.V."/>
        </authorList>
    </citation>
    <scope>NUCLEOTIDE SEQUENCE [LARGE SCALE GENOMIC DNA]</scope>
</reference>
<dbReference type="OrthoDB" id="431202at2759"/>
<sequence length="211" mass="23755">EEDPPQNLNCKLVDNFAIFVQVTLASIALGSLLIKRARENPRRPLVVWGFDTSKQALAAGGVHFSNVVIAYFSGKKSEESANPCIWYFLNILLDTTIGVGFLFGFLRGLHYIAGRLHVTEITSGQYGNPPRLTAWFKQFVLFLTAWFFVKLTVVILLDVFPFFAEFAKWLLAPLARSGDTRLQVIVVMLIFPLIMNICQAWLIDTIIRSSV</sequence>
<accession>A0A4P9W722</accession>
<dbReference type="Pfam" id="PF12400">
    <property type="entry name" value="STIMATE"/>
    <property type="match status" value="1"/>
</dbReference>
<dbReference type="InterPro" id="IPR022127">
    <property type="entry name" value="STIMATE/YPL162C"/>
</dbReference>
<dbReference type="AlphaFoldDB" id="A0A4P9W722"/>
<dbReference type="PANTHER" id="PTHR31735">
    <property type="entry name" value="VACUOLAR MEMBRANE PROTEIN YPL162C"/>
    <property type="match status" value="1"/>
</dbReference>
<evidence type="ECO:0000313" key="2">
    <source>
        <dbReference type="EMBL" id="RKO87175.1"/>
    </source>
</evidence>
<feature type="transmembrane region" description="Helical" evidence="1">
    <location>
        <begin position="184"/>
        <end position="203"/>
    </location>
</feature>
<dbReference type="Proteomes" id="UP000269721">
    <property type="component" value="Unassembled WGS sequence"/>
</dbReference>
<dbReference type="PANTHER" id="PTHR31735:SF1">
    <property type="entry name" value="VACUOLAR MEMBRANE PROTEIN YPL162C"/>
    <property type="match status" value="1"/>
</dbReference>
<name>A0A4P9W722_9FUNG</name>
<keyword evidence="3" id="KW-1185">Reference proteome</keyword>
<gene>
    <name evidence="2" type="ORF">BDK51DRAFT_13833</name>
</gene>
<keyword evidence="1" id="KW-1133">Transmembrane helix</keyword>
<dbReference type="GO" id="GO:0016020">
    <property type="term" value="C:membrane"/>
    <property type="evidence" value="ECO:0007669"/>
    <property type="project" value="TreeGrafter"/>
</dbReference>
<keyword evidence="1" id="KW-0812">Transmembrane</keyword>